<dbReference type="GO" id="GO:0005524">
    <property type="term" value="F:ATP binding"/>
    <property type="evidence" value="ECO:0007669"/>
    <property type="project" value="UniProtKB-KW"/>
</dbReference>
<keyword evidence="4" id="KW-0067">ATP-binding</keyword>
<feature type="domain" description="NB-ARC" evidence="5">
    <location>
        <begin position="49"/>
        <end position="132"/>
    </location>
</feature>
<dbReference type="InterPro" id="IPR002182">
    <property type="entry name" value="NB-ARC"/>
</dbReference>
<accession>A0A438FX53</accession>
<dbReference type="InterPro" id="IPR032675">
    <property type="entry name" value="LRR_dom_sf"/>
</dbReference>
<organism evidence="6 7">
    <name type="scientific">Vitis vinifera</name>
    <name type="common">Grape</name>
    <dbReference type="NCBI Taxonomy" id="29760"/>
    <lineage>
        <taxon>Eukaryota</taxon>
        <taxon>Viridiplantae</taxon>
        <taxon>Streptophyta</taxon>
        <taxon>Embryophyta</taxon>
        <taxon>Tracheophyta</taxon>
        <taxon>Spermatophyta</taxon>
        <taxon>Magnoliopsida</taxon>
        <taxon>eudicotyledons</taxon>
        <taxon>Gunneridae</taxon>
        <taxon>Pentapetalae</taxon>
        <taxon>rosids</taxon>
        <taxon>Vitales</taxon>
        <taxon>Vitaceae</taxon>
        <taxon>Viteae</taxon>
        <taxon>Vitis</taxon>
    </lineage>
</organism>
<dbReference type="AlphaFoldDB" id="A0A438FX53"/>
<dbReference type="InterPro" id="IPR042197">
    <property type="entry name" value="Apaf_helical"/>
</dbReference>
<dbReference type="PANTHER" id="PTHR33463:SF198">
    <property type="entry name" value="RPP4C3"/>
    <property type="match status" value="1"/>
</dbReference>
<evidence type="ECO:0000256" key="3">
    <source>
        <dbReference type="ARBA" id="ARBA00022821"/>
    </source>
</evidence>
<dbReference type="Gene3D" id="3.40.50.300">
    <property type="entry name" value="P-loop containing nucleotide triphosphate hydrolases"/>
    <property type="match status" value="2"/>
</dbReference>
<dbReference type="InterPro" id="IPR050905">
    <property type="entry name" value="Plant_NBS-LRR"/>
</dbReference>
<dbReference type="Proteomes" id="UP000288805">
    <property type="component" value="Unassembled WGS sequence"/>
</dbReference>
<dbReference type="EMBL" id="QGNW01000719">
    <property type="protein sequence ID" value="RVW64546.1"/>
    <property type="molecule type" value="Genomic_DNA"/>
</dbReference>
<dbReference type="GO" id="GO:0043531">
    <property type="term" value="F:ADP binding"/>
    <property type="evidence" value="ECO:0007669"/>
    <property type="project" value="InterPro"/>
</dbReference>
<dbReference type="GO" id="GO:0006952">
    <property type="term" value="P:defense response"/>
    <property type="evidence" value="ECO:0007669"/>
    <property type="project" value="UniProtKB-KW"/>
</dbReference>
<evidence type="ECO:0000256" key="2">
    <source>
        <dbReference type="ARBA" id="ARBA00022741"/>
    </source>
</evidence>
<dbReference type="PANTHER" id="PTHR33463">
    <property type="entry name" value="NB-ARC DOMAIN-CONTAINING PROTEIN-RELATED"/>
    <property type="match status" value="1"/>
</dbReference>
<comment type="caution">
    <text evidence="6">The sequence shown here is derived from an EMBL/GenBank/DDBJ whole genome shotgun (WGS) entry which is preliminary data.</text>
</comment>
<dbReference type="PRINTS" id="PR00364">
    <property type="entry name" value="DISEASERSIST"/>
</dbReference>
<comment type="similarity">
    <text evidence="1">Belongs to the disease resistance NB-LRR family.</text>
</comment>
<evidence type="ECO:0000313" key="6">
    <source>
        <dbReference type="EMBL" id="RVW64546.1"/>
    </source>
</evidence>
<name>A0A438FX53_VITVI</name>
<dbReference type="SUPFAM" id="SSF52058">
    <property type="entry name" value="L domain-like"/>
    <property type="match status" value="1"/>
</dbReference>
<dbReference type="SUPFAM" id="SSF52540">
    <property type="entry name" value="P-loop containing nucleoside triphosphate hydrolases"/>
    <property type="match status" value="1"/>
</dbReference>
<dbReference type="Gene3D" id="3.80.10.10">
    <property type="entry name" value="Ribonuclease Inhibitor"/>
    <property type="match status" value="1"/>
</dbReference>
<proteinExistence type="inferred from homology"/>
<evidence type="ECO:0000256" key="4">
    <source>
        <dbReference type="ARBA" id="ARBA00022840"/>
    </source>
</evidence>
<evidence type="ECO:0000259" key="5">
    <source>
        <dbReference type="Pfam" id="PF00931"/>
    </source>
</evidence>
<keyword evidence="2" id="KW-0547">Nucleotide-binding</keyword>
<feature type="domain" description="NB-ARC" evidence="5">
    <location>
        <begin position="5"/>
        <end position="40"/>
    </location>
</feature>
<dbReference type="InterPro" id="IPR027417">
    <property type="entry name" value="P-loop_NTPase"/>
</dbReference>
<protein>
    <submittedName>
        <fullName evidence="6">Putative disease resistance protein</fullName>
    </submittedName>
</protein>
<keyword evidence="3" id="KW-0611">Plant defense</keyword>
<reference evidence="6 7" key="1">
    <citation type="journal article" date="2018" name="PLoS Genet.">
        <title>Population sequencing reveals clonal diversity and ancestral inbreeding in the grapevine cultivar Chardonnay.</title>
        <authorList>
            <person name="Roach M.J."/>
            <person name="Johnson D.L."/>
            <person name="Bohlmann J."/>
            <person name="van Vuuren H.J."/>
            <person name="Jones S.J."/>
            <person name="Pretorius I.S."/>
            <person name="Schmidt S.A."/>
            <person name="Borneman A.R."/>
        </authorList>
    </citation>
    <scope>NUCLEOTIDE SEQUENCE [LARGE SCALE GENOMIC DNA]</scope>
    <source>
        <strain evidence="7">cv. Chardonnay</strain>
        <tissue evidence="6">Leaf</tissue>
    </source>
</reference>
<evidence type="ECO:0000313" key="7">
    <source>
        <dbReference type="Proteomes" id="UP000288805"/>
    </source>
</evidence>
<sequence length="649" mass="74284">MDALRDDDINLIGVWGMGGVGKTTLLKQVAQQAKQQHLFTAQVYMDDKTLRTDELNQGLKKRKILIILDDIWTEVDLREVGIPCKGDGTRCKILLTSRDRDLLCKDMGAQVCFPVEHLPPEEAWSLFKQTTGDSVEENLELRPIAIQVVEECEGLPIAIVTIAKALKDETVAVWKNALEQLKSCALTNIIGVDEKVYSCLGWSYNHLKCDEVKSLFLLCGSLTYDEISMDHLLQYGMGLDLFERIDSLEQARNRLLALVEILKALGLLLDSHEDRHNFDEEIASSLLFMDADNKFVRMHGVAREVARAIASKDPHPFVVREDLGFEEWSETHEFEKCTFTSLNCKAVLELPQGLLVKLEVLSLVGSTIQQLPNEMVQLTNLRLLDLNDCKELKVIPQNILSRLPRLECLYMKCSFTQWAVEGASNFYWFQLDCRTKRALKFQRVNISLCLGDGISKLLERSEELEFNELRGTKYVLCPSNRESFLELKHLLVRDSPKIQFIVDSKDQQFLQHDAFPLLESLDLERLNNLKEVWHGPIPVGSFGPKGVPLFMSTQSYPIFLIKSFQNLKKIKVAYCEVLEHVIVLQGIDGNVEIFPKLETLKLEYLPRLRWTEEGNNSRRYISSPLILMNIQNLKKLHIINCRMEDSEKM</sequence>
<dbReference type="Pfam" id="PF00931">
    <property type="entry name" value="NB-ARC"/>
    <property type="match status" value="2"/>
</dbReference>
<gene>
    <name evidence="6" type="primary">VvCHDp000209_7</name>
    <name evidence="6" type="ORF">CK203_040400</name>
</gene>
<dbReference type="Gene3D" id="1.10.8.430">
    <property type="entry name" value="Helical domain of apoptotic protease-activating factors"/>
    <property type="match status" value="1"/>
</dbReference>
<evidence type="ECO:0000256" key="1">
    <source>
        <dbReference type="ARBA" id="ARBA00008894"/>
    </source>
</evidence>